<dbReference type="EMBL" id="JAPJZH010000006">
    <property type="protein sequence ID" value="MDA4845933.1"/>
    <property type="molecule type" value="Genomic_DNA"/>
</dbReference>
<dbReference type="SUPFAM" id="SSF56784">
    <property type="entry name" value="HAD-like"/>
    <property type="match status" value="1"/>
</dbReference>
<proteinExistence type="predicted"/>
<accession>A0ABT4VPJ5</accession>
<evidence type="ECO:0000313" key="2">
    <source>
        <dbReference type="Proteomes" id="UP001148313"/>
    </source>
</evidence>
<organism evidence="1 2">
    <name type="scientific">Hoeflea poritis</name>
    <dbReference type="NCBI Taxonomy" id="2993659"/>
    <lineage>
        <taxon>Bacteria</taxon>
        <taxon>Pseudomonadati</taxon>
        <taxon>Pseudomonadota</taxon>
        <taxon>Alphaproteobacteria</taxon>
        <taxon>Hyphomicrobiales</taxon>
        <taxon>Rhizobiaceae</taxon>
        <taxon>Hoeflea</taxon>
    </lineage>
</organism>
<evidence type="ECO:0000313" key="1">
    <source>
        <dbReference type="EMBL" id="MDA4845933.1"/>
    </source>
</evidence>
<dbReference type="Gene3D" id="3.40.50.1000">
    <property type="entry name" value="HAD superfamily/HAD-like"/>
    <property type="match status" value="1"/>
</dbReference>
<reference evidence="1" key="1">
    <citation type="submission" date="2022-11" db="EMBL/GenBank/DDBJ databases">
        <title>Hoeflea poritis sp. nov., isolated from scleractinian coral Porites lutea.</title>
        <authorList>
            <person name="Zhang G."/>
            <person name="Wei Q."/>
            <person name="Cai L."/>
        </authorList>
    </citation>
    <scope>NUCLEOTIDE SEQUENCE</scope>
    <source>
        <strain evidence="1">E7-10</strain>
    </source>
</reference>
<dbReference type="RefSeq" id="WP_271089641.1">
    <property type="nucleotide sequence ID" value="NZ_JAPJZH010000006.1"/>
</dbReference>
<name>A0ABT4VPJ5_9HYPH</name>
<sequence>MPEKRKPILCLDFDGVIHSYTSGWTGAHDVADPPVPGALTFIQEAQQDFDVCIFSSRSGQPNGIGAMKTWLRLHYQEYFQKAGVPGDQAFIRSKKAVKRIDFPTEKPPAFVTIDDRAVQFEGAWPAIEDLLSFKPWNKREEKTP</sequence>
<protein>
    <recommendedName>
        <fullName evidence="3">Polynucleotide kinase</fullName>
    </recommendedName>
</protein>
<gene>
    <name evidence="1" type="ORF">OOZ53_11275</name>
</gene>
<dbReference type="InterPro" id="IPR036412">
    <property type="entry name" value="HAD-like_sf"/>
</dbReference>
<keyword evidence="2" id="KW-1185">Reference proteome</keyword>
<dbReference type="InterPro" id="IPR023214">
    <property type="entry name" value="HAD_sf"/>
</dbReference>
<dbReference type="Proteomes" id="UP001148313">
    <property type="component" value="Unassembled WGS sequence"/>
</dbReference>
<comment type="caution">
    <text evidence="1">The sequence shown here is derived from an EMBL/GenBank/DDBJ whole genome shotgun (WGS) entry which is preliminary data.</text>
</comment>
<evidence type="ECO:0008006" key="3">
    <source>
        <dbReference type="Google" id="ProtNLM"/>
    </source>
</evidence>